<evidence type="ECO:0000313" key="2">
    <source>
        <dbReference type="Proteomes" id="UP000070319"/>
    </source>
</evidence>
<proteinExistence type="predicted"/>
<reference evidence="1 2" key="1">
    <citation type="submission" date="2016-02" db="EMBL/GenBank/DDBJ databases">
        <authorList>
            <person name="Wen L."/>
            <person name="He K."/>
            <person name="Yang H."/>
        </authorList>
    </citation>
    <scope>NUCLEOTIDE SEQUENCE [LARGE SCALE GENOMIC DNA]</scope>
    <source>
        <strain evidence="1 2">KLE1704</strain>
    </source>
</reference>
<name>A0A139KZI5_9BACE</name>
<gene>
    <name evidence="1" type="ORF">HMPREF2531_03822</name>
</gene>
<dbReference type="EMBL" id="LTDF01000147">
    <property type="protein sequence ID" value="KXT44622.1"/>
    <property type="molecule type" value="Genomic_DNA"/>
</dbReference>
<dbReference type="RefSeq" id="WP_061437467.1">
    <property type="nucleotide sequence ID" value="NZ_KQ968732.1"/>
</dbReference>
<comment type="caution">
    <text evidence="1">The sequence shown here is derived from an EMBL/GenBank/DDBJ whole genome shotgun (WGS) entry which is preliminary data.</text>
</comment>
<protein>
    <submittedName>
        <fullName evidence="1">Uncharacterized protein</fullName>
    </submittedName>
</protein>
<organism evidence="1">
    <name type="scientific">Bacteroides intestinalis</name>
    <dbReference type="NCBI Taxonomy" id="329854"/>
    <lineage>
        <taxon>Bacteria</taxon>
        <taxon>Pseudomonadati</taxon>
        <taxon>Bacteroidota</taxon>
        <taxon>Bacteroidia</taxon>
        <taxon>Bacteroidales</taxon>
        <taxon>Bacteroidaceae</taxon>
        <taxon>Bacteroides</taxon>
    </lineage>
</organism>
<dbReference type="Proteomes" id="UP000070319">
    <property type="component" value="Unassembled WGS sequence"/>
</dbReference>
<accession>A0A139KZI5</accession>
<dbReference type="AlphaFoldDB" id="A0A139KZI5"/>
<sequence>MKAPLLLNYQQTATVNYSILTKFKSANIYRFFCLSLCRDEWYNVRVTLDDIKKLTGDKSLSKFNNDFREYLDIKPYYIECGFIYKSKRNIYHIPAMEEKCITISRDLLSYEQPVAVKGFFIQLILLSLFSDIILEKKSIISALNIDKKTYDKYLSALIVAGLVTDGKVLVLHTDSILLKNNFSMQKILSKSRLLKKDMLNVDIKSENAK</sequence>
<dbReference type="PATRIC" id="fig|329854.7.peg.3889"/>
<evidence type="ECO:0000313" key="1">
    <source>
        <dbReference type="EMBL" id="KXT44622.1"/>
    </source>
</evidence>